<protein>
    <submittedName>
        <fullName evidence="7">Maltose acetyltransferase</fullName>
    </submittedName>
    <submittedName>
        <fullName evidence="6">Sugar O-acetyltransferase</fullName>
    </submittedName>
</protein>
<dbReference type="InterPro" id="IPR051159">
    <property type="entry name" value="Hexapeptide_acetyltransf"/>
</dbReference>
<evidence type="ECO:0000259" key="5">
    <source>
        <dbReference type="SMART" id="SM01266"/>
    </source>
</evidence>
<keyword evidence="2 7" id="KW-0808">Transferase</keyword>
<accession>A0A1Y4LWU7</accession>
<dbReference type="Pfam" id="PF12464">
    <property type="entry name" value="Mac"/>
    <property type="match status" value="1"/>
</dbReference>
<organism evidence="7 8">
    <name type="scientific">Faecalitalea cylindroides</name>
    <dbReference type="NCBI Taxonomy" id="39483"/>
    <lineage>
        <taxon>Bacteria</taxon>
        <taxon>Bacillati</taxon>
        <taxon>Bacillota</taxon>
        <taxon>Erysipelotrichia</taxon>
        <taxon>Erysipelotrichales</taxon>
        <taxon>Erysipelotrichaceae</taxon>
        <taxon>Faecalitalea</taxon>
    </lineage>
</organism>
<evidence type="ECO:0000313" key="7">
    <source>
        <dbReference type="EMBL" id="OUP61078.1"/>
    </source>
</evidence>
<dbReference type="SUPFAM" id="SSF51161">
    <property type="entry name" value="Trimeric LpxA-like enzymes"/>
    <property type="match status" value="1"/>
</dbReference>
<evidence type="ECO:0000256" key="2">
    <source>
        <dbReference type="ARBA" id="ARBA00022679"/>
    </source>
</evidence>
<evidence type="ECO:0000313" key="8">
    <source>
        <dbReference type="Proteomes" id="UP000195447"/>
    </source>
</evidence>
<feature type="domain" description="Maltose/galactoside acetyltransferase" evidence="5">
    <location>
        <begin position="4"/>
        <end position="59"/>
    </location>
</feature>
<dbReference type="EMBL" id="NFKM01000007">
    <property type="protein sequence ID" value="OUP61078.1"/>
    <property type="molecule type" value="Genomic_DNA"/>
</dbReference>
<evidence type="ECO:0000256" key="1">
    <source>
        <dbReference type="ARBA" id="ARBA00007274"/>
    </source>
</evidence>
<keyword evidence="8" id="KW-1185">Reference proteome</keyword>
<evidence type="ECO:0000256" key="3">
    <source>
        <dbReference type="ARBA" id="ARBA00022737"/>
    </source>
</evidence>
<dbReference type="GO" id="GO:0016407">
    <property type="term" value="F:acetyltransferase activity"/>
    <property type="evidence" value="ECO:0007669"/>
    <property type="project" value="InterPro"/>
</dbReference>
<proteinExistence type="inferred from homology"/>
<evidence type="ECO:0000313" key="6">
    <source>
        <dbReference type="EMBL" id="MDC0828901.1"/>
    </source>
</evidence>
<comment type="caution">
    <text evidence="7">The sequence shown here is derived from an EMBL/GenBank/DDBJ whole genome shotgun (WGS) entry which is preliminary data.</text>
</comment>
<dbReference type="AlphaFoldDB" id="A0A1Y4LWU7"/>
<dbReference type="GO" id="GO:0005829">
    <property type="term" value="C:cytosol"/>
    <property type="evidence" value="ECO:0007669"/>
    <property type="project" value="TreeGrafter"/>
</dbReference>
<dbReference type="EMBL" id="JAQNCK010000028">
    <property type="protein sequence ID" value="MDC0828901.1"/>
    <property type="molecule type" value="Genomic_DNA"/>
</dbReference>
<dbReference type="Pfam" id="PF14602">
    <property type="entry name" value="Hexapep_2"/>
    <property type="match status" value="1"/>
</dbReference>
<name>A0A1Y4LWU7_9FIRM</name>
<reference evidence="8" key="1">
    <citation type="submission" date="2017-04" db="EMBL/GenBank/DDBJ databases">
        <title>Function of individual gut microbiota members based on whole genome sequencing of pure cultures obtained from chicken caecum.</title>
        <authorList>
            <person name="Medvecky M."/>
            <person name="Cejkova D."/>
            <person name="Polansky O."/>
            <person name="Karasova D."/>
            <person name="Kubasova T."/>
            <person name="Cizek A."/>
            <person name="Rychlik I."/>
        </authorList>
    </citation>
    <scope>NUCLEOTIDE SEQUENCE [LARGE SCALE GENOMIC DNA]</scope>
    <source>
        <strain evidence="8">An178</strain>
    </source>
</reference>
<dbReference type="InterPro" id="IPR018357">
    <property type="entry name" value="Hexapep_transf_CS"/>
</dbReference>
<keyword evidence="3" id="KW-0677">Repeat</keyword>
<dbReference type="RefSeq" id="WP_015536149.1">
    <property type="nucleotide sequence ID" value="NZ_CABKSV010000011.1"/>
</dbReference>
<keyword evidence="4" id="KW-0012">Acyltransferase</keyword>
<dbReference type="InterPro" id="IPR001451">
    <property type="entry name" value="Hexapep"/>
</dbReference>
<dbReference type="InterPro" id="IPR011004">
    <property type="entry name" value="Trimer_LpxA-like_sf"/>
</dbReference>
<comment type="similarity">
    <text evidence="1">Belongs to the transferase hexapeptide repeat family.</text>
</comment>
<evidence type="ECO:0000256" key="4">
    <source>
        <dbReference type="ARBA" id="ARBA00023315"/>
    </source>
</evidence>
<dbReference type="PANTHER" id="PTHR23416:SF23">
    <property type="entry name" value="ACETYLTRANSFERASE C18B11.09C-RELATED"/>
    <property type="match status" value="1"/>
</dbReference>
<dbReference type="GO" id="GO:0008374">
    <property type="term" value="F:O-acyltransferase activity"/>
    <property type="evidence" value="ECO:0007669"/>
    <property type="project" value="TreeGrafter"/>
</dbReference>
<reference evidence="7" key="2">
    <citation type="journal article" date="2018" name="BMC Genomics">
        <title>Whole genome sequencing and function prediction of 133 gut anaerobes isolated from chicken caecum in pure cultures.</title>
        <authorList>
            <person name="Medvecky M."/>
            <person name="Cejkova D."/>
            <person name="Polansky O."/>
            <person name="Karasova D."/>
            <person name="Kubasova T."/>
            <person name="Cizek A."/>
            <person name="Rychlik I."/>
        </authorList>
    </citation>
    <scope>NUCLEOTIDE SEQUENCE</scope>
    <source>
        <strain evidence="7">An178</strain>
    </source>
</reference>
<dbReference type="GeneID" id="79876051"/>
<sequence length="184" mass="20549">MTEKEKMEQGRWYDANYDIDLVKQRMHSYDLCFEYNQLKPSDPRKKDVLNLILNASCEHIEVLSPVTFDYGKNTTFGENVFVNINCYFMDGAKITIGNNCFIGPSCGFYTANHPLDPDKRNQGFEQALPIKVKDNCWIGANVSIMPGVTIGENSVIAAGAVVTKDVPDNCLVAGVPAKIIKFIE</sequence>
<dbReference type="FunFam" id="2.160.10.10:FF:000025">
    <property type="entry name" value="Hexapeptide-repeat containing-acetyltransferase"/>
    <property type="match status" value="1"/>
</dbReference>
<dbReference type="CDD" id="cd03357">
    <property type="entry name" value="LbH_MAT_GAT"/>
    <property type="match status" value="1"/>
</dbReference>
<reference evidence="6" key="3">
    <citation type="submission" date="2023-01" db="EMBL/GenBank/DDBJ databases">
        <title>Human gut microbiome strain richness.</title>
        <authorList>
            <person name="Chen-Liaw A."/>
        </authorList>
    </citation>
    <scope>NUCLEOTIDE SEQUENCE</scope>
    <source>
        <strain evidence="6">D55st1_G4_D55t1_190419</strain>
    </source>
</reference>
<dbReference type="Gene3D" id="2.160.10.10">
    <property type="entry name" value="Hexapeptide repeat proteins"/>
    <property type="match status" value="1"/>
</dbReference>
<dbReference type="SMART" id="SM01266">
    <property type="entry name" value="Mac"/>
    <property type="match status" value="1"/>
</dbReference>
<dbReference type="Pfam" id="PF00132">
    <property type="entry name" value="Hexapep"/>
    <property type="match status" value="1"/>
</dbReference>
<dbReference type="PANTHER" id="PTHR23416">
    <property type="entry name" value="SIALIC ACID SYNTHASE-RELATED"/>
    <property type="match status" value="1"/>
</dbReference>
<gene>
    <name evidence="7" type="ORF">B5F14_04855</name>
    <name evidence="6" type="ORF">POG00_09285</name>
</gene>
<dbReference type="Proteomes" id="UP001220658">
    <property type="component" value="Unassembled WGS sequence"/>
</dbReference>
<dbReference type="Proteomes" id="UP000195447">
    <property type="component" value="Unassembled WGS sequence"/>
</dbReference>
<dbReference type="InterPro" id="IPR024688">
    <property type="entry name" value="Mac_dom"/>
</dbReference>
<dbReference type="PROSITE" id="PS00101">
    <property type="entry name" value="HEXAPEP_TRANSFERASES"/>
    <property type="match status" value="1"/>
</dbReference>